<dbReference type="PANTHER" id="PTHR23083:SF464">
    <property type="entry name" value="TETRATRICOPEPTIDE REPEAT DOMAIN 7, ISOFORM A"/>
    <property type="match status" value="1"/>
</dbReference>
<feature type="compositionally biased region" description="Low complexity" evidence="3">
    <location>
        <begin position="838"/>
        <end position="849"/>
    </location>
</feature>
<feature type="region of interest" description="Disordered" evidence="3">
    <location>
        <begin position="473"/>
        <end position="495"/>
    </location>
</feature>
<feature type="region of interest" description="Disordered" evidence="3">
    <location>
        <begin position="897"/>
        <end position="962"/>
    </location>
</feature>
<evidence type="ECO:0000256" key="3">
    <source>
        <dbReference type="SAM" id="MobiDB-lite"/>
    </source>
</evidence>
<dbReference type="SUPFAM" id="SSF48452">
    <property type="entry name" value="TPR-like"/>
    <property type="match status" value="1"/>
</dbReference>
<feature type="region of interest" description="Disordered" evidence="3">
    <location>
        <begin position="55"/>
        <end position="79"/>
    </location>
</feature>
<keyword evidence="5" id="KW-1185">Reference proteome</keyword>
<dbReference type="InterPro" id="IPR011990">
    <property type="entry name" value="TPR-like_helical_dom_sf"/>
</dbReference>
<name>A0ABR4P2K9_9HELO</name>
<evidence type="ECO:0000313" key="5">
    <source>
        <dbReference type="Proteomes" id="UP001629113"/>
    </source>
</evidence>
<organism evidence="4 5">
    <name type="scientific">Phlyctema vagabunda</name>
    <dbReference type="NCBI Taxonomy" id="108571"/>
    <lineage>
        <taxon>Eukaryota</taxon>
        <taxon>Fungi</taxon>
        <taxon>Dikarya</taxon>
        <taxon>Ascomycota</taxon>
        <taxon>Pezizomycotina</taxon>
        <taxon>Leotiomycetes</taxon>
        <taxon>Helotiales</taxon>
        <taxon>Dermateaceae</taxon>
        <taxon>Phlyctema</taxon>
    </lineage>
</organism>
<dbReference type="SMART" id="SM00028">
    <property type="entry name" value="TPR"/>
    <property type="match status" value="4"/>
</dbReference>
<feature type="compositionally biased region" description="Polar residues" evidence="3">
    <location>
        <begin position="475"/>
        <end position="494"/>
    </location>
</feature>
<dbReference type="InterPro" id="IPR051722">
    <property type="entry name" value="Endocytosis_PI4K-reg_protein"/>
</dbReference>
<evidence type="ECO:0000256" key="1">
    <source>
        <dbReference type="ARBA" id="ARBA00002550"/>
    </source>
</evidence>
<comment type="function">
    <text evidence="1">Involved in endocytosis.</text>
</comment>
<feature type="compositionally biased region" description="Polar residues" evidence="3">
    <location>
        <begin position="897"/>
        <end position="922"/>
    </location>
</feature>
<dbReference type="InterPro" id="IPR019734">
    <property type="entry name" value="TPR_rpt"/>
</dbReference>
<feature type="compositionally biased region" description="Basic residues" evidence="3">
    <location>
        <begin position="808"/>
        <end position="825"/>
    </location>
</feature>
<dbReference type="Proteomes" id="UP001629113">
    <property type="component" value="Unassembled WGS sequence"/>
</dbReference>
<feature type="compositionally biased region" description="Polar residues" evidence="3">
    <location>
        <begin position="765"/>
        <end position="781"/>
    </location>
</feature>
<feature type="compositionally biased region" description="Low complexity" evidence="3">
    <location>
        <begin position="58"/>
        <end position="73"/>
    </location>
</feature>
<dbReference type="PANTHER" id="PTHR23083">
    <property type="entry name" value="TETRATRICOPEPTIDE REPEAT PROTEIN, TPR"/>
    <property type="match status" value="1"/>
</dbReference>
<comment type="similarity">
    <text evidence="2">Belongs to the YPP1 family.</text>
</comment>
<comment type="caution">
    <text evidence="4">The sequence shown here is derived from an EMBL/GenBank/DDBJ whole genome shotgun (WGS) entry which is preliminary data.</text>
</comment>
<sequence>MTHDPVKAARYIQLLDEARYDGDWDAVPELVRKVRKHAPGRTCLTLTAECEHAITTASKPRPSSPQLQKSQPSAVTTTAAKPADLATYVPLLAEAIEKERTYVEDDFQAQVCLAWLHWHLDEPALALARLPQNIEAEYAQLDGTNKESTKWTKVSAMKATYIKGSAQRTTGAVAEAIETFESSMPVLASVSTSASLGSEMRTWTELFLTAFCMTSSYAIKSKVSRSPEAGSLSAFRAWAKFWDNSNTVPTGGRASYSEVPRRSVWKEYYVALSDILYQGLTYPSTALTPAFENTSILNQQRAELKLVESRYEALLLAELHFPKAEEASEEVEIFVEFAMQNWRVLSSSGWEEQDLGEGGSEAFSRDVLAILYRAATMTFHSTAILRHLFTVHLAIAEFDLAFKAFDTYLEIAKKARARVEKSGEPEHGLDDDEIVVETVSTGIRALCTYGRIEEAEKAKDLSLWLEEWLEKHQPDQTSPSTAESPEGRQPQSMGTRFAPSSLAVAWRCVGIGHAQWARLTYDAASRADIQLQAIKCFRKALSHGRASSADIETSFALGVILAERREIGAAIDVVKAALLPPKSSVPGRASRSDSKQGPFDRERSLIPLWHLLALLLSARQEFATAARACEGAFEQFQDPKILFGDDGLGLRYQSEHLRESSTSQASGIVDEMSDHEKENVLEVKMTQLALIEVLEGPEVAVNASDELLSLYTRLFGDPQARASNKQEKTALVPPPQSSAGTIRSIKGSIFGRSAHRRSLRKAANASPTISEQPQMETQIRPQTTQTVASTMTTAPKIQVTNENGEHGSRRHLHGLLKDHPHHGKIEKRSASVSRQKNPSTTTPRSASTSKIRARSQGPSPTKVDGDTFFTPPSNTAHREKWLEADGQAGVVGLAVSSDGSDLSKTQSGSSRTLPPNSHNMAQTEKALLPGPTGSASTQDTHLPQVSRSSSRNPVTRFPRDQEARRRTSMLVRVWLLIASFYRRATMYEDAKGAIEEALKLVQSLESDVSQDTTGSISITNAGWGGGKSVSELLADVYSERGHLAVADASSYTALDYYESALTNFADHAAAIVGVSNILLDIYSEILQPGPAIPTLDLPLPLAQPTNITKTTFSSSSNTLNGDKSTISTPSSAIPLRPGPLGVASIKPENPIPISSLATPSSPETAQLDRLAARDRAYGLLSTLTKLGSGWNNSEAWFTLARAYEEGGQLDKARDVLWWCVELEEARAIRGWETFGAYVL</sequence>
<feature type="compositionally biased region" description="Polar residues" evidence="3">
    <location>
        <begin position="1112"/>
        <end position="1131"/>
    </location>
</feature>
<reference evidence="4 5" key="1">
    <citation type="submission" date="2024-06" db="EMBL/GenBank/DDBJ databases">
        <title>Complete genome of Phlyctema vagabunda strain 19-DSS-EL-015.</title>
        <authorList>
            <person name="Fiorenzani C."/>
        </authorList>
    </citation>
    <scope>NUCLEOTIDE SEQUENCE [LARGE SCALE GENOMIC DNA]</scope>
    <source>
        <strain evidence="4 5">19-DSS-EL-015</strain>
    </source>
</reference>
<protein>
    <submittedName>
        <fullName evidence="4">Filamentation protein</fullName>
    </submittedName>
</protein>
<feature type="compositionally biased region" description="Polar residues" evidence="3">
    <location>
        <begin position="933"/>
        <end position="953"/>
    </location>
</feature>
<dbReference type="Gene3D" id="1.25.40.10">
    <property type="entry name" value="Tetratricopeptide repeat domain"/>
    <property type="match status" value="2"/>
</dbReference>
<evidence type="ECO:0000313" key="4">
    <source>
        <dbReference type="EMBL" id="KAL3417539.1"/>
    </source>
</evidence>
<feature type="compositionally biased region" description="Low complexity" evidence="3">
    <location>
        <begin position="782"/>
        <end position="794"/>
    </location>
</feature>
<proteinExistence type="inferred from homology"/>
<feature type="region of interest" description="Disordered" evidence="3">
    <location>
        <begin position="721"/>
        <end position="874"/>
    </location>
</feature>
<evidence type="ECO:0000256" key="2">
    <source>
        <dbReference type="ARBA" id="ARBA00038251"/>
    </source>
</evidence>
<accession>A0ABR4P2K9</accession>
<dbReference type="EMBL" id="JBFCZG010000010">
    <property type="protein sequence ID" value="KAL3417539.1"/>
    <property type="molecule type" value="Genomic_DNA"/>
</dbReference>
<feature type="region of interest" description="Disordered" evidence="3">
    <location>
        <begin position="1112"/>
        <end position="1135"/>
    </location>
</feature>
<gene>
    <name evidence="4" type="ORF">PVAG01_10549</name>
</gene>